<feature type="compositionally biased region" description="Acidic residues" evidence="2">
    <location>
        <begin position="12"/>
        <end position="32"/>
    </location>
</feature>
<feature type="compositionally biased region" description="Basic and acidic residues" evidence="2">
    <location>
        <begin position="119"/>
        <end position="130"/>
    </location>
</feature>
<keyword evidence="1" id="KW-0175">Coiled coil</keyword>
<feature type="coiled-coil region" evidence="1">
    <location>
        <begin position="328"/>
        <end position="355"/>
    </location>
</feature>
<accession>A0A381WV35</accession>
<feature type="compositionally biased region" description="Basic and acidic residues" evidence="2">
    <location>
        <begin position="46"/>
        <end position="57"/>
    </location>
</feature>
<name>A0A381WV35_9ZZZZ</name>
<dbReference type="AlphaFoldDB" id="A0A381WV35"/>
<feature type="compositionally biased region" description="Basic and acidic residues" evidence="2">
    <location>
        <begin position="1"/>
        <end position="11"/>
    </location>
</feature>
<evidence type="ECO:0008006" key="4">
    <source>
        <dbReference type="Google" id="ProtNLM"/>
    </source>
</evidence>
<dbReference type="InterPro" id="IPR057966">
    <property type="entry name" value="T4_SCAF"/>
</dbReference>
<organism evidence="3">
    <name type="scientific">marine metagenome</name>
    <dbReference type="NCBI Taxonomy" id="408172"/>
    <lineage>
        <taxon>unclassified sequences</taxon>
        <taxon>metagenomes</taxon>
        <taxon>ecological metagenomes</taxon>
    </lineage>
</organism>
<dbReference type="EMBL" id="UINC01012986">
    <property type="protein sequence ID" value="SVA56375.1"/>
    <property type="molecule type" value="Genomic_DNA"/>
</dbReference>
<feature type="compositionally biased region" description="Acidic residues" evidence="2">
    <location>
        <begin position="182"/>
        <end position="193"/>
    </location>
</feature>
<reference evidence="3" key="1">
    <citation type="submission" date="2018-05" db="EMBL/GenBank/DDBJ databases">
        <authorList>
            <person name="Lanie J.A."/>
            <person name="Ng W.-L."/>
            <person name="Kazmierczak K.M."/>
            <person name="Andrzejewski T.M."/>
            <person name="Davidsen T.M."/>
            <person name="Wayne K.J."/>
            <person name="Tettelin H."/>
            <person name="Glass J.I."/>
            <person name="Rusch D."/>
            <person name="Podicherti R."/>
            <person name="Tsui H.-C.T."/>
            <person name="Winkler M.E."/>
        </authorList>
    </citation>
    <scope>NUCLEOTIDE SEQUENCE</scope>
</reference>
<feature type="compositionally biased region" description="Basic and acidic residues" evidence="2">
    <location>
        <begin position="87"/>
        <end position="97"/>
    </location>
</feature>
<gene>
    <name evidence="3" type="ORF">METZ01_LOCUS109229</name>
</gene>
<feature type="region of interest" description="Disordered" evidence="2">
    <location>
        <begin position="178"/>
        <end position="199"/>
    </location>
</feature>
<evidence type="ECO:0000256" key="2">
    <source>
        <dbReference type="SAM" id="MobiDB-lite"/>
    </source>
</evidence>
<evidence type="ECO:0000313" key="3">
    <source>
        <dbReference type="EMBL" id="SVA56375.1"/>
    </source>
</evidence>
<proteinExistence type="predicted"/>
<feature type="compositionally biased region" description="Polar residues" evidence="2">
    <location>
        <begin position="422"/>
        <end position="441"/>
    </location>
</feature>
<feature type="compositionally biased region" description="Low complexity" evidence="2">
    <location>
        <begin position="72"/>
        <end position="81"/>
    </location>
</feature>
<evidence type="ECO:0000256" key="1">
    <source>
        <dbReference type="SAM" id="Coils"/>
    </source>
</evidence>
<feature type="region of interest" description="Disordered" evidence="2">
    <location>
        <begin position="1"/>
        <end position="149"/>
    </location>
</feature>
<feature type="region of interest" description="Disordered" evidence="2">
    <location>
        <begin position="406"/>
        <end position="448"/>
    </location>
</feature>
<protein>
    <recommendedName>
        <fullName evidence="4">Prohead core protein</fullName>
    </recommendedName>
</protein>
<feature type="compositionally biased region" description="Acidic residues" evidence="2">
    <location>
        <begin position="132"/>
        <end position="142"/>
    </location>
</feature>
<dbReference type="Pfam" id="PF25623">
    <property type="entry name" value="T4_CASP"/>
    <property type="match status" value="1"/>
</dbReference>
<sequence length="448" mass="49672">MAENELDKSIEELESEVIAELEEANDELEEASDAMKPKKGSMPAEKGSKVEGERQDTGKAVVDGEQSDAPAKKVAAAAKPVSGDAQQKGEDSPEKSKGKIATSGGVPDKGKVGALPRKKASDPKADHIAAGDEVDHDGEELSEAPRTKDQHLEFFAGMKATEVKEMLAAYQSSLAEKAKVDEQEDEEDEEEALENAKKEAVEKRIKDIDVKEDVNALVSDDDSLSEEFKTKAATIFEAAVKSKVRAEVERIHDEVATEKETEMDTFKDELSEKVDTYLNYVVEEWIKENELAIERGLKGEIAEDFISGLQQLFEDHYIDVPDEKYDVLEAQSDKISELEDKLNTEIQKNVEIKESNSELVREQVISEVSEDLADTEVEKFKSLTQDVEFGDEESFKEKLNTLKESYFPKVHPTSDSDDETDGSAQDIDTSNAMKTYMTAISRNKARAS</sequence>